<gene>
    <name evidence="1" type="ORF">SAMN06265222_1056</name>
</gene>
<keyword evidence="2" id="KW-1185">Reference proteome</keyword>
<protein>
    <submittedName>
        <fullName evidence="1">Uncharacterized protein</fullName>
    </submittedName>
</protein>
<name>A0ABY1Q4G6_9BACT</name>
<dbReference type="EMBL" id="FXUG01000005">
    <property type="protein sequence ID" value="SMP55585.1"/>
    <property type="molecule type" value="Genomic_DNA"/>
</dbReference>
<accession>A0ABY1Q4G6</accession>
<evidence type="ECO:0000313" key="2">
    <source>
        <dbReference type="Proteomes" id="UP001158067"/>
    </source>
</evidence>
<sequence length="69" mass="7269">MSALRCQAPTRVPIATGDLPVPNGLLIFDCSRHRPCAVPLKAFEIATILPGGPHDDASRLLAMRFSAGG</sequence>
<evidence type="ECO:0000313" key="1">
    <source>
        <dbReference type="EMBL" id="SMP55585.1"/>
    </source>
</evidence>
<proteinExistence type="predicted"/>
<reference evidence="1 2" key="1">
    <citation type="submission" date="2017-05" db="EMBL/GenBank/DDBJ databases">
        <authorList>
            <person name="Varghese N."/>
            <person name="Submissions S."/>
        </authorList>
    </citation>
    <scope>NUCLEOTIDE SEQUENCE [LARGE SCALE GENOMIC DNA]</scope>
    <source>
        <strain evidence="1 2">DSM 25457</strain>
    </source>
</reference>
<organism evidence="1 2">
    <name type="scientific">Neorhodopirellula lusitana</name>
    <dbReference type="NCBI Taxonomy" id="445327"/>
    <lineage>
        <taxon>Bacteria</taxon>
        <taxon>Pseudomonadati</taxon>
        <taxon>Planctomycetota</taxon>
        <taxon>Planctomycetia</taxon>
        <taxon>Pirellulales</taxon>
        <taxon>Pirellulaceae</taxon>
        <taxon>Neorhodopirellula</taxon>
    </lineage>
</organism>
<dbReference type="Proteomes" id="UP001158067">
    <property type="component" value="Unassembled WGS sequence"/>
</dbReference>
<comment type="caution">
    <text evidence="1">The sequence shown here is derived from an EMBL/GenBank/DDBJ whole genome shotgun (WGS) entry which is preliminary data.</text>
</comment>